<name>A0A069PNJ3_9BURK</name>
<dbReference type="InterPro" id="IPR010131">
    <property type="entry name" value="MdtP/NodT-like"/>
</dbReference>
<keyword evidence="2" id="KW-0732">Signal</keyword>
<keyword evidence="4" id="KW-1185">Reference proteome</keyword>
<evidence type="ECO:0000313" key="4">
    <source>
        <dbReference type="Proteomes" id="UP000027466"/>
    </source>
</evidence>
<dbReference type="GO" id="GO:0015562">
    <property type="term" value="F:efflux transmembrane transporter activity"/>
    <property type="evidence" value="ECO:0007669"/>
    <property type="project" value="InterPro"/>
</dbReference>
<dbReference type="PANTHER" id="PTHR30203">
    <property type="entry name" value="OUTER MEMBRANE CATION EFFLUX PROTEIN"/>
    <property type="match status" value="1"/>
</dbReference>
<comment type="similarity">
    <text evidence="1 2">Belongs to the outer membrane factor (OMF) (TC 1.B.17) family.</text>
</comment>
<reference evidence="3 4" key="1">
    <citation type="submission" date="2014-03" db="EMBL/GenBank/DDBJ databases">
        <title>Draft Genome Sequences of Four Burkholderia Strains.</title>
        <authorList>
            <person name="Liu X.Y."/>
            <person name="Li C.X."/>
            <person name="Xu J.H."/>
        </authorList>
    </citation>
    <scope>NUCLEOTIDE SEQUENCE [LARGE SCALE GENOMIC DNA]</scope>
    <source>
        <strain evidence="3 4">DSM 50014</strain>
    </source>
</reference>
<protein>
    <submittedName>
        <fullName evidence="3">RND transporter</fullName>
    </submittedName>
</protein>
<keyword evidence="2" id="KW-0564">Palmitate</keyword>
<evidence type="ECO:0000256" key="1">
    <source>
        <dbReference type="ARBA" id="ARBA00007613"/>
    </source>
</evidence>
<keyword evidence="2" id="KW-0449">Lipoprotein</keyword>
<gene>
    <name evidence="3" type="ORF">BG61_36720</name>
</gene>
<comment type="caution">
    <text evidence="3">The sequence shown here is derived from an EMBL/GenBank/DDBJ whole genome shotgun (WGS) entry which is preliminary data.</text>
</comment>
<organism evidence="3 4">
    <name type="scientific">Caballeronia glathei</name>
    <dbReference type="NCBI Taxonomy" id="60547"/>
    <lineage>
        <taxon>Bacteria</taxon>
        <taxon>Pseudomonadati</taxon>
        <taxon>Pseudomonadota</taxon>
        <taxon>Betaproteobacteria</taxon>
        <taxon>Burkholderiales</taxon>
        <taxon>Burkholderiaceae</taxon>
        <taxon>Caballeronia</taxon>
    </lineage>
</organism>
<comment type="subcellular location">
    <subcellularLocation>
        <location evidence="2">Cell membrane</location>
        <topology evidence="2">Lipid-anchor</topology>
    </subcellularLocation>
</comment>
<evidence type="ECO:0000313" key="3">
    <source>
        <dbReference type="EMBL" id="KDR38896.1"/>
    </source>
</evidence>
<keyword evidence="2" id="KW-0812">Transmembrane</keyword>
<evidence type="ECO:0000256" key="2">
    <source>
        <dbReference type="RuleBase" id="RU362097"/>
    </source>
</evidence>
<dbReference type="GO" id="GO:0005886">
    <property type="term" value="C:plasma membrane"/>
    <property type="evidence" value="ECO:0007669"/>
    <property type="project" value="UniProtKB-SubCell"/>
</dbReference>
<dbReference type="Gene3D" id="2.20.200.10">
    <property type="entry name" value="Outer membrane efflux proteins (OEP)"/>
    <property type="match status" value="1"/>
</dbReference>
<dbReference type="Pfam" id="PF02321">
    <property type="entry name" value="OEP"/>
    <property type="match status" value="2"/>
</dbReference>
<dbReference type="AlphaFoldDB" id="A0A069PNJ3"/>
<dbReference type="Proteomes" id="UP000027466">
    <property type="component" value="Unassembled WGS sequence"/>
</dbReference>
<dbReference type="PROSITE" id="PS51257">
    <property type="entry name" value="PROKAR_LIPOPROTEIN"/>
    <property type="match status" value="1"/>
</dbReference>
<accession>A0A069PNJ3</accession>
<keyword evidence="2" id="KW-1134">Transmembrane beta strand</keyword>
<dbReference type="PANTHER" id="PTHR30203:SF25">
    <property type="entry name" value="OUTER MEMBRANE PROTEIN-RELATED"/>
    <property type="match status" value="1"/>
</dbReference>
<dbReference type="SUPFAM" id="SSF56954">
    <property type="entry name" value="Outer membrane efflux proteins (OEP)"/>
    <property type="match status" value="1"/>
</dbReference>
<dbReference type="STRING" id="60547.GCA_000751215_05299"/>
<dbReference type="RefSeq" id="WP_035937516.1">
    <property type="nucleotide sequence ID" value="NZ_CADFFX010000012.1"/>
</dbReference>
<keyword evidence="2" id="KW-0472">Membrane</keyword>
<dbReference type="Gene3D" id="1.20.1600.10">
    <property type="entry name" value="Outer membrane efflux proteins (OEP)"/>
    <property type="match status" value="1"/>
</dbReference>
<dbReference type="InterPro" id="IPR003423">
    <property type="entry name" value="OMP_efflux"/>
</dbReference>
<feature type="chain" id="PRO_5007353183" evidence="2">
    <location>
        <begin position="18"/>
        <end position="487"/>
    </location>
</feature>
<sequence length="487" mass="51086">MAAAKRYFSLLAAAVLAGCAVGPDYVRPDAAMPDRFIGQSAIEQRGATQTADLAQWWTGFGDPQLARYVALALEQNLDLAAAQARVTQSRASLRYATAGLLPSGSVTAAAAYNHQSLKTPLGRLLNEVPDYDRNGEYYEANFVASWEIDVFGGVRRAREAAQAEYQASQAGVSAARLAVAAQTADTYVAIRGLQSRLAIAQQQVQTSQRLADIVKLQFDKGLAAELQMKQAEGAVAQFAANVPVLETSLEAAMNALDVLLGAQPGTHRAELEAEAPIPAAPGLAAAGSPAELLRRRPDLIVAERRLAASNARVGVAVSEYFPKVSLAALVGSATTTAGTWFGNGASQAQGIFGLRWRLFDFGRVDAEIAAAKGANAEALAAYRLAVLRASQDVEDAFSAWNKREAQEKILAGGEAALSRARDASLAAYQGGTVSLIEVLNADSSLLQTRDVRAQAQVESASAAIASFRALGGGWSAPDAAAVAQLSR</sequence>
<feature type="signal peptide" evidence="2">
    <location>
        <begin position="1"/>
        <end position="17"/>
    </location>
</feature>
<dbReference type="NCBIfam" id="TIGR01845">
    <property type="entry name" value="outer_NodT"/>
    <property type="match status" value="1"/>
</dbReference>
<dbReference type="EMBL" id="JFHC01000072">
    <property type="protein sequence ID" value="KDR38896.1"/>
    <property type="molecule type" value="Genomic_DNA"/>
</dbReference>
<proteinExistence type="inferred from homology"/>